<feature type="binding site" evidence="22">
    <location>
        <position position="661"/>
    </location>
    <ligand>
        <name>ATP</name>
        <dbReference type="ChEBI" id="CHEBI:30616"/>
    </ligand>
</feature>
<dbReference type="PROSITE" id="PS00108">
    <property type="entry name" value="PROTEIN_KINASE_ST"/>
    <property type="match status" value="2"/>
</dbReference>
<dbReference type="GO" id="GO:0005886">
    <property type="term" value="C:plasma membrane"/>
    <property type="evidence" value="ECO:0007669"/>
    <property type="project" value="UniProtKB-SubCell"/>
</dbReference>
<dbReference type="PANTHER" id="PTHR27008:SF610">
    <property type="entry name" value="SERINE-THREONINE_TYROSINE-PROTEIN KINASE CATALYTIC DOMAIN-CONTAINING PROTEIN"/>
    <property type="match status" value="1"/>
</dbReference>
<keyword evidence="19" id="KW-0325">Glycoprotein</keyword>
<keyword evidence="12" id="KW-0677">Repeat</keyword>
<dbReference type="InterPro" id="IPR008271">
    <property type="entry name" value="Ser/Thr_kinase_AS"/>
</dbReference>
<name>A0A5D2XRQ3_GOSMU</name>
<keyword evidence="18" id="KW-0675">Receptor</keyword>
<keyword evidence="26" id="KW-1185">Reference proteome</keyword>
<evidence type="ECO:0000256" key="6">
    <source>
        <dbReference type="ARBA" id="ARBA00022527"/>
    </source>
</evidence>
<evidence type="ECO:0000256" key="22">
    <source>
        <dbReference type="PROSITE-ProRule" id="PRU10141"/>
    </source>
</evidence>
<dbReference type="Pfam" id="PF08263">
    <property type="entry name" value="LRRNT_2"/>
    <property type="match status" value="2"/>
</dbReference>
<evidence type="ECO:0000256" key="21">
    <source>
        <dbReference type="ARBA" id="ARBA00048679"/>
    </source>
</evidence>
<dbReference type="InterPro" id="IPR017441">
    <property type="entry name" value="Protein_kinase_ATP_BS"/>
</dbReference>
<keyword evidence="15 22" id="KW-0067">ATP-binding</keyword>
<evidence type="ECO:0000256" key="11">
    <source>
        <dbReference type="ARBA" id="ARBA00022729"/>
    </source>
</evidence>
<evidence type="ECO:0000256" key="7">
    <source>
        <dbReference type="ARBA" id="ARBA00022553"/>
    </source>
</evidence>
<evidence type="ECO:0000256" key="8">
    <source>
        <dbReference type="ARBA" id="ARBA00022614"/>
    </source>
</evidence>
<evidence type="ECO:0000256" key="23">
    <source>
        <dbReference type="SAM" id="Phobius"/>
    </source>
</evidence>
<comment type="catalytic activity">
    <reaction evidence="20">
        <text>L-threonyl-[protein] + ATP = O-phospho-L-threonyl-[protein] + ADP + H(+)</text>
        <dbReference type="Rhea" id="RHEA:46608"/>
        <dbReference type="Rhea" id="RHEA-COMP:11060"/>
        <dbReference type="Rhea" id="RHEA-COMP:11605"/>
        <dbReference type="ChEBI" id="CHEBI:15378"/>
        <dbReference type="ChEBI" id="CHEBI:30013"/>
        <dbReference type="ChEBI" id="CHEBI:30616"/>
        <dbReference type="ChEBI" id="CHEBI:61977"/>
        <dbReference type="ChEBI" id="CHEBI:456216"/>
        <dbReference type="EC" id="2.7.11.1"/>
    </reaction>
</comment>
<dbReference type="FunFam" id="1.10.510.10:FF:000358">
    <property type="entry name" value="Putative leucine-rich repeat receptor-like serine/threonine-protein kinase"/>
    <property type="match status" value="2"/>
</dbReference>
<dbReference type="FunFam" id="3.80.10.10:FF:000095">
    <property type="entry name" value="LRR receptor-like serine/threonine-protein kinase GSO1"/>
    <property type="match status" value="2"/>
</dbReference>
<dbReference type="SMART" id="SM00220">
    <property type="entry name" value="S_TKc"/>
    <property type="match status" value="2"/>
</dbReference>
<sequence>MESWNSSIHFCQWHGVTCGHKHQRVNKLKLQFLKLSGSLSPFIGNLSFLKELNLSGNSFYNQIPQEVGHLRRLEILDLTSNSISGEIPPNLSSCSKLTIVRMGSNQLTGEIPSFLGFLSNLKVLSFYNNSLRGSIPPSLGNLSSLEKLALSYNALDGIIPETLAQLTNLSSFLAAANAISGTVPVAMLNLSNIRFFDIGVNKIQGTLYTDLAITMPYVEFFSVRGNKLSGQIPVSISNASNLNVLQFNDNRLSGKVPSLEKLDKLSTLQLSVNRLGHGREGDLNFLCTLVNNTKLEFLYISDNNFGGVFPTCISNLSNTLLRLGIHQNKITGRIPDGIRNLINLEELFASENQLSGPIPFDIGRLQKLQNFFAHSNFLSGTIPHSIGNLTLLKKLGLDFNNLHGNIPLSLGNCQSLLGLSVSYNNLNLSSNYLTGEIPVAVENLKNLGELYLSQNRLSGLLPENLGSCVSLEKLFLDGNFFEGPIRSSLSSLRGLEALDVSNNNLSGEIPEFLVRFGALRYLNLSFNNFEGVIPSGGVFKNGSATFVEGNSKLCGGIPELHLLRCNSKTSSSNSLRLKVAIIVVTLGVTLAFTCLLISWWFRKKKEQSATTCVDSSLLQLSYQSIVRATDGFSTQNLVGSGSFGSVYKGVLEASGAVIAVKVLNLLNRGASRSFLAECEALKNIRHRNLVKVLTAISGVNYQGNDFKALVYEFMENGSLEDWLHPLIGMNEPETVRNLNFFQRVSVAIDVAHALEYLHHHCEEPIIHCDLKPSNILLDQEMVGHISDFGLAKILSTGRLNYSANKSSSLGLRGTIGYTPPEMFTGKRPTDERFKEGLSLHNFVKVALPERVIEILDPILLTMYVQVDKHNKDAGINSVLLLGRLIGKVIPTNLVLVQSTAMIILSLFSLAYAAPLSGGNDTDLQALLQFKANIIGDQLGVMDSWNNSVHFCQWHGVTCSRKLRRVTKLELQLLKLSGSLSPYIGNLSFLKELNLEGNSFYNQIPQEICRLRRLETLELSNNSITGEIPSNLSACYKLTLVGMRGNRLTGEIPASLGLLSNLKVLNFAINRLRGSIPPSLGNLSSLEILSMRTNSLSGVIPEGIGKLTNLSVFSVEENAISGTIPFTMFNLSNMRSFDIGGNNIQGTLPSDLAITMPYLKFFSSWENQISGKIPISISNASNLNILQLNENRLIGNIPSLEKLDNLANLLLGTNHLGNGREGDLNFLCSLVNNTKIETIDIQTNNFGGIFPECSSNFSSTLLFLVIENNKILGKIPDGIGNLINLQVLRLSQNQLSGPIPLNIGRIQKLKRFDARYNFLTGTIPHSIGNLTGLTFLALGVNNFQGNIPSSLGHCQNLLILGLSYNNLSGSIPPQVLALSSLSILLNLSSNYLTGELPVEVEKLKNLGGLDVSKNKLSGLLPNSLGSCVRLEKLFLGGNLFEGPIPSSMSSLRGLAALDVSDNNLSGKVPEFLASFGALKYLNLSFNDFEGVIPSEGVFKNSSATFVEGNNKLCGGITELYLSRCNSEKLSNTSLRLKIVIVAVILGVTLIFLFLLIMLLRKKKEQQATTTCAENSLLRLSYQSILRATNGFSTQNLVGLGGFGSVYRGILEENGEVIAVKVLNLLNHGASRSFLTECEVLKNIRHRNLVKLLTAISGTDYQGNDFKALAYEFMVNGSLEDWLHPPAGTNEPETIRNLNLFQRLNVAIDVAHALEYLHHRCQILIIHCDLKPSNILLDAEMVAHISDFGLAKILSADRLNYSASQSSSVGLRGTIGYAPPEYGMGSELSTKGDVYSYGILLLEMFTGKRPTDEKFKEGLSLHNFVKSALPDRVIEILDPILVEERVQQETLKGKCLRNEILLQCLNLIYEIGLICSAESPSARMDTSDVVTKLCSIRDKLYPTG</sequence>
<dbReference type="Pfam" id="PF23598">
    <property type="entry name" value="LRR_14"/>
    <property type="match status" value="1"/>
</dbReference>
<evidence type="ECO:0000256" key="15">
    <source>
        <dbReference type="ARBA" id="ARBA00022840"/>
    </source>
</evidence>
<dbReference type="SUPFAM" id="SSF52058">
    <property type="entry name" value="L domain-like"/>
    <property type="match status" value="4"/>
</dbReference>
<dbReference type="Gene3D" id="3.80.10.10">
    <property type="entry name" value="Ribonuclease Inhibitor"/>
    <property type="match status" value="7"/>
</dbReference>
<feature type="transmembrane region" description="Helical" evidence="23">
    <location>
        <begin position="893"/>
        <end position="913"/>
    </location>
</feature>
<dbReference type="Proteomes" id="UP000323597">
    <property type="component" value="Chromosome A10"/>
</dbReference>
<dbReference type="Pfam" id="PF00560">
    <property type="entry name" value="LRR_1"/>
    <property type="match status" value="7"/>
</dbReference>
<keyword evidence="13 22" id="KW-0547">Nucleotide-binding</keyword>
<dbReference type="GO" id="GO:0005524">
    <property type="term" value="F:ATP binding"/>
    <property type="evidence" value="ECO:0007669"/>
    <property type="project" value="UniProtKB-UniRule"/>
</dbReference>
<keyword evidence="5" id="KW-1003">Cell membrane</keyword>
<evidence type="ECO:0000256" key="13">
    <source>
        <dbReference type="ARBA" id="ARBA00022741"/>
    </source>
</evidence>
<dbReference type="SUPFAM" id="SSF56112">
    <property type="entry name" value="Protein kinase-like (PK-like)"/>
    <property type="match status" value="2"/>
</dbReference>
<feature type="domain" description="Protein kinase" evidence="24">
    <location>
        <begin position="632"/>
        <end position="908"/>
    </location>
</feature>
<comment type="subcellular location">
    <subcellularLocation>
        <location evidence="1">Cell membrane</location>
        <topology evidence="1">Single-pass membrane protein</topology>
    </subcellularLocation>
    <subcellularLocation>
        <location evidence="2">Membrane</location>
        <topology evidence="2">Single-pass type I membrane protein</topology>
    </subcellularLocation>
</comment>
<dbReference type="InterPro" id="IPR032675">
    <property type="entry name" value="LRR_dom_sf"/>
</dbReference>
<feature type="transmembrane region" description="Helical" evidence="23">
    <location>
        <begin position="579"/>
        <end position="601"/>
    </location>
</feature>
<evidence type="ECO:0000256" key="3">
    <source>
        <dbReference type="ARBA" id="ARBA00008684"/>
    </source>
</evidence>
<dbReference type="CDD" id="cd14066">
    <property type="entry name" value="STKc_IRAK"/>
    <property type="match status" value="1"/>
</dbReference>
<evidence type="ECO:0000256" key="5">
    <source>
        <dbReference type="ARBA" id="ARBA00022475"/>
    </source>
</evidence>
<dbReference type="EMBL" id="CM017645">
    <property type="protein sequence ID" value="TYJ16529.1"/>
    <property type="molecule type" value="Genomic_DNA"/>
</dbReference>
<proteinExistence type="inferred from homology"/>
<dbReference type="InterPro" id="IPR011009">
    <property type="entry name" value="Kinase-like_dom_sf"/>
</dbReference>
<evidence type="ECO:0000256" key="2">
    <source>
        <dbReference type="ARBA" id="ARBA00004479"/>
    </source>
</evidence>
<keyword evidence="16 23" id="KW-1133">Transmembrane helix</keyword>
<dbReference type="PROSITE" id="PS51450">
    <property type="entry name" value="LRR"/>
    <property type="match status" value="1"/>
</dbReference>
<keyword evidence="14" id="KW-0418">Kinase</keyword>
<dbReference type="InterPro" id="IPR001611">
    <property type="entry name" value="Leu-rich_rpt"/>
</dbReference>
<dbReference type="PROSITE" id="PS00107">
    <property type="entry name" value="PROTEIN_KINASE_ATP"/>
    <property type="match status" value="2"/>
</dbReference>
<evidence type="ECO:0000259" key="24">
    <source>
        <dbReference type="PROSITE" id="PS50011"/>
    </source>
</evidence>
<dbReference type="SMART" id="SM00369">
    <property type="entry name" value="LRR_TYP"/>
    <property type="match status" value="16"/>
</dbReference>
<dbReference type="InterPro" id="IPR003591">
    <property type="entry name" value="Leu-rich_rpt_typical-subtyp"/>
</dbReference>
<keyword evidence="6" id="KW-0723">Serine/threonine-protein kinase</keyword>
<evidence type="ECO:0000256" key="17">
    <source>
        <dbReference type="ARBA" id="ARBA00023136"/>
    </source>
</evidence>
<evidence type="ECO:0000256" key="1">
    <source>
        <dbReference type="ARBA" id="ARBA00004162"/>
    </source>
</evidence>
<evidence type="ECO:0000256" key="9">
    <source>
        <dbReference type="ARBA" id="ARBA00022679"/>
    </source>
</evidence>
<comment type="similarity">
    <text evidence="3">Belongs to the protein kinase superfamily. Ser/Thr protein kinase family.</text>
</comment>
<gene>
    <name evidence="25" type="ORF">E1A91_A10G260400v1</name>
</gene>
<feature type="transmembrane region" description="Helical" evidence="23">
    <location>
        <begin position="1537"/>
        <end position="1558"/>
    </location>
</feature>
<dbReference type="PROSITE" id="PS50011">
    <property type="entry name" value="PROTEIN_KINASE_DOM"/>
    <property type="match status" value="2"/>
</dbReference>
<dbReference type="Pfam" id="PF13855">
    <property type="entry name" value="LRR_8"/>
    <property type="match status" value="1"/>
</dbReference>
<keyword evidence="17 23" id="KW-0472">Membrane</keyword>
<evidence type="ECO:0000313" key="26">
    <source>
        <dbReference type="Proteomes" id="UP000323597"/>
    </source>
</evidence>
<dbReference type="InterPro" id="IPR013210">
    <property type="entry name" value="LRR_N_plant-typ"/>
</dbReference>
<evidence type="ECO:0000256" key="4">
    <source>
        <dbReference type="ARBA" id="ARBA00012513"/>
    </source>
</evidence>
<comment type="catalytic activity">
    <reaction evidence="21">
        <text>L-seryl-[protein] + ATP = O-phospho-L-seryl-[protein] + ADP + H(+)</text>
        <dbReference type="Rhea" id="RHEA:17989"/>
        <dbReference type="Rhea" id="RHEA-COMP:9863"/>
        <dbReference type="Rhea" id="RHEA-COMP:11604"/>
        <dbReference type="ChEBI" id="CHEBI:15378"/>
        <dbReference type="ChEBI" id="CHEBI:29999"/>
        <dbReference type="ChEBI" id="CHEBI:30616"/>
        <dbReference type="ChEBI" id="CHEBI:83421"/>
        <dbReference type="ChEBI" id="CHEBI:456216"/>
        <dbReference type="EC" id="2.7.11.1"/>
    </reaction>
</comment>
<dbReference type="FunFam" id="3.30.200.20:FF:000432">
    <property type="entry name" value="LRR receptor-like serine/threonine-protein kinase EFR"/>
    <property type="match status" value="2"/>
</dbReference>
<reference evidence="25 26" key="1">
    <citation type="submission" date="2019-07" db="EMBL/GenBank/DDBJ databases">
        <title>WGS assembly of Gossypium mustelinum.</title>
        <authorList>
            <person name="Chen Z.J."/>
            <person name="Sreedasyam A."/>
            <person name="Ando A."/>
            <person name="Song Q."/>
            <person name="De L."/>
            <person name="Hulse-Kemp A."/>
            <person name="Ding M."/>
            <person name="Ye W."/>
            <person name="Kirkbride R."/>
            <person name="Jenkins J."/>
            <person name="Plott C."/>
            <person name="Lovell J."/>
            <person name="Lin Y.-M."/>
            <person name="Vaughn R."/>
            <person name="Liu B."/>
            <person name="Li W."/>
            <person name="Simpson S."/>
            <person name="Scheffler B."/>
            <person name="Saski C."/>
            <person name="Grover C."/>
            <person name="Hu G."/>
            <person name="Conover J."/>
            <person name="Carlson J."/>
            <person name="Shu S."/>
            <person name="Boston L."/>
            <person name="Williams M."/>
            <person name="Peterson D."/>
            <person name="Mcgee K."/>
            <person name="Jones D."/>
            <person name="Wendel J."/>
            <person name="Stelly D."/>
            <person name="Grimwood J."/>
            <person name="Schmutz J."/>
        </authorList>
    </citation>
    <scope>NUCLEOTIDE SEQUENCE [LARGE SCALE GENOMIC DNA]</scope>
    <source>
        <strain evidence="25">1408120.09</strain>
    </source>
</reference>
<dbReference type="PANTHER" id="PTHR27008">
    <property type="entry name" value="OS04G0122200 PROTEIN"/>
    <property type="match status" value="1"/>
</dbReference>
<protein>
    <recommendedName>
        <fullName evidence="4">non-specific serine/threonine protein kinase</fullName>
        <ecNumber evidence="4">2.7.11.1</ecNumber>
    </recommendedName>
</protein>
<organism evidence="25 26">
    <name type="scientific">Gossypium mustelinum</name>
    <name type="common">Cotton</name>
    <name type="synonym">Gossypium caicoense</name>
    <dbReference type="NCBI Taxonomy" id="34275"/>
    <lineage>
        <taxon>Eukaryota</taxon>
        <taxon>Viridiplantae</taxon>
        <taxon>Streptophyta</taxon>
        <taxon>Embryophyta</taxon>
        <taxon>Tracheophyta</taxon>
        <taxon>Spermatophyta</taxon>
        <taxon>Magnoliopsida</taxon>
        <taxon>eudicotyledons</taxon>
        <taxon>Gunneridae</taxon>
        <taxon>Pentapetalae</taxon>
        <taxon>rosids</taxon>
        <taxon>malvids</taxon>
        <taxon>Malvales</taxon>
        <taxon>Malvaceae</taxon>
        <taxon>Malvoideae</taxon>
        <taxon>Gossypium</taxon>
    </lineage>
</organism>
<dbReference type="Gene3D" id="1.10.510.10">
    <property type="entry name" value="Transferase(Phosphotransferase) domain 1"/>
    <property type="match status" value="2"/>
</dbReference>
<evidence type="ECO:0000256" key="16">
    <source>
        <dbReference type="ARBA" id="ARBA00022989"/>
    </source>
</evidence>
<dbReference type="InterPro" id="IPR051809">
    <property type="entry name" value="Plant_receptor-like_S/T_kinase"/>
</dbReference>
<accession>A0A5D2XRQ3</accession>
<dbReference type="SMART" id="SM00365">
    <property type="entry name" value="LRR_SD22"/>
    <property type="match status" value="9"/>
</dbReference>
<evidence type="ECO:0000256" key="10">
    <source>
        <dbReference type="ARBA" id="ARBA00022692"/>
    </source>
</evidence>
<evidence type="ECO:0000256" key="14">
    <source>
        <dbReference type="ARBA" id="ARBA00022777"/>
    </source>
</evidence>
<dbReference type="Gene3D" id="3.30.200.20">
    <property type="entry name" value="Phosphorylase Kinase, domain 1"/>
    <property type="match status" value="2"/>
</dbReference>
<evidence type="ECO:0000256" key="18">
    <source>
        <dbReference type="ARBA" id="ARBA00023170"/>
    </source>
</evidence>
<feature type="binding site" evidence="22">
    <location>
        <position position="1619"/>
    </location>
    <ligand>
        <name>ATP</name>
        <dbReference type="ChEBI" id="CHEBI:30616"/>
    </ligand>
</feature>
<dbReference type="FunFam" id="3.80.10.10:FF:000288">
    <property type="entry name" value="LRR receptor-like serine/threonine-protein kinase EFR"/>
    <property type="match status" value="2"/>
</dbReference>
<keyword evidence="8" id="KW-0433">Leucine-rich repeat</keyword>
<evidence type="ECO:0000313" key="25">
    <source>
        <dbReference type="EMBL" id="TYJ16529.1"/>
    </source>
</evidence>
<feature type="domain" description="Protein kinase" evidence="24">
    <location>
        <begin position="1590"/>
        <end position="1859"/>
    </location>
</feature>
<dbReference type="Pfam" id="PF00069">
    <property type="entry name" value="Pkinase"/>
    <property type="match status" value="2"/>
</dbReference>
<dbReference type="GO" id="GO:0004674">
    <property type="term" value="F:protein serine/threonine kinase activity"/>
    <property type="evidence" value="ECO:0007669"/>
    <property type="project" value="UniProtKB-KW"/>
</dbReference>
<keyword evidence="11" id="KW-0732">Signal</keyword>
<dbReference type="EC" id="2.7.11.1" evidence="4"/>
<evidence type="ECO:0000256" key="12">
    <source>
        <dbReference type="ARBA" id="ARBA00022737"/>
    </source>
</evidence>
<dbReference type="InterPro" id="IPR000719">
    <property type="entry name" value="Prot_kinase_dom"/>
</dbReference>
<evidence type="ECO:0000256" key="20">
    <source>
        <dbReference type="ARBA" id="ARBA00047899"/>
    </source>
</evidence>
<evidence type="ECO:0000256" key="19">
    <source>
        <dbReference type="ARBA" id="ARBA00023180"/>
    </source>
</evidence>
<keyword evidence="9" id="KW-0808">Transferase</keyword>
<keyword evidence="7" id="KW-0597">Phosphoprotein</keyword>
<dbReference type="InterPro" id="IPR055414">
    <property type="entry name" value="LRR_R13L4/SHOC2-like"/>
</dbReference>
<keyword evidence="10 23" id="KW-0812">Transmembrane</keyword>